<accession>A0A3D8R598</accession>
<feature type="compositionally biased region" description="Low complexity" evidence="1">
    <location>
        <begin position="210"/>
        <end position="223"/>
    </location>
</feature>
<dbReference type="OrthoDB" id="5413281at2759"/>
<name>A0A3D8R598_9EURO</name>
<dbReference type="EMBL" id="PVWQ01000011">
    <property type="protein sequence ID" value="RDW69166.1"/>
    <property type="molecule type" value="Genomic_DNA"/>
</dbReference>
<dbReference type="GeneID" id="38119296"/>
<organism evidence="2 3">
    <name type="scientific">Aspergillus mulundensis</name>
    <dbReference type="NCBI Taxonomy" id="1810919"/>
    <lineage>
        <taxon>Eukaryota</taxon>
        <taxon>Fungi</taxon>
        <taxon>Dikarya</taxon>
        <taxon>Ascomycota</taxon>
        <taxon>Pezizomycotina</taxon>
        <taxon>Eurotiomycetes</taxon>
        <taxon>Eurotiomycetidae</taxon>
        <taxon>Eurotiales</taxon>
        <taxon>Aspergillaceae</taxon>
        <taxon>Aspergillus</taxon>
        <taxon>Aspergillus subgen. Nidulantes</taxon>
    </lineage>
</organism>
<evidence type="ECO:0000313" key="2">
    <source>
        <dbReference type="EMBL" id="RDW69166.1"/>
    </source>
</evidence>
<feature type="compositionally biased region" description="Basic and acidic residues" evidence="1">
    <location>
        <begin position="112"/>
        <end position="121"/>
    </location>
</feature>
<evidence type="ECO:0000313" key="3">
    <source>
        <dbReference type="Proteomes" id="UP000256690"/>
    </source>
</evidence>
<feature type="region of interest" description="Disordered" evidence="1">
    <location>
        <begin position="96"/>
        <end position="133"/>
    </location>
</feature>
<dbReference type="STRING" id="1810919.A0A3D8R598"/>
<keyword evidence="3" id="KW-1185">Reference proteome</keyword>
<evidence type="ECO:0000256" key="1">
    <source>
        <dbReference type="SAM" id="MobiDB-lite"/>
    </source>
</evidence>
<gene>
    <name evidence="2" type="ORF">DSM5745_08926</name>
</gene>
<dbReference type="Proteomes" id="UP000256690">
    <property type="component" value="Unassembled WGS sequence"/>
</dbReference>
<feature type="region of interest" description="Disordered" evidence="1">
    <location>
        <begin position="157"/>
        <end position="176"/>
    </location>
</feature>
<dbReference type="AlphaFoldDB" id="A0A3D8R598"/>
<comment type="caution">
    <text evidence="2">The sequence shown here is derived from an EMBL/GenBank/DDBJ whole genome shotgun (WGS) entry which is preliminary data.</text>
</comment>
<proteinExistence type="predicted"/>
<evidence type="ECO:0008006" key="4">
    <source>
        <dbReference type="Google" id="ProtNLM"/>
    </source>
</evidence>
<feature type="compositionally biased region" description="Basic and acidic residues" evidence="1">
    <location>
        <begin position="234"/>
        <end position="250"/>
    </location>
</feature>
<feature type="region of interest" description="Disordered" evidence="1">
    <location>
        <begin position="208"/>
        <end position="253"/>
    </location>
</feature>
<protein>
    <recommendedName>
        <fullName evidence="4">SWIM-type domain-containing protein</fullName>
    </recommendedName>
</protein>
<reference evidence="2 3" key="1">
    <citation type="journal article" date="2018" name="IMA Fungus">
        <title>IMA Genome-F 9: Draft genome sequence of Annulohypoxylon stygium, Aspergillus mulundensis, Berkeleyomyces basicola (syn. Thielaviopsis basicola), Ceratocystis smalleyi, two Cercospora beticola strains, Coleophoma cylindrospora, Fusarium fracticaudum, Phialophora cf. hyalina, and Morchella septimelata.</title>
        <authorList>
            <person name="Wingfield B.D."/>
            <person name="Bills G.F."/>
            <person name="Dong Y."/>
            <person name="Huang W."/>
            <person name="Nel W.J."/>
            <person name="Swalarsk-Parry B.S."/>
            <person name="Vaghefi N."/>
            <person name="Wilken P.M."/>
            <person name="An Z."/>
            <person name="de Beer Z.W."/>
            <person name="De Vos L."/>
            <person name="Chen L."/>
            <person name="Duong T.A."/>
            <person name="Gao Y."/>
            <person name="Hammerbacher A."/>
            <person name="Kikkert J.R."/>
            <person name="Li Y."/>
            <person name="Li H."/>
            <person name="Li K."/>
            <person name="Li Q."/>
            <person name="Liu X."/>
            <person name="Ma X."/>
            <person name="Naidoo K."/>
            <person name="Pethybridge S.J."/>
            <person name="Sun J."/>
            <person name="Steenkamp E.T."/>
            <person name="van der Nest M.A."/>
            <person name="van Wyk S."/>
            <person name="Wingfield M.J."/>
            <person name="Xiong C."/>
            <person name="Yue Q."/>
            <person name="Zhang X."/>
        </authorList>
    </citation>
    <scope>NUCLEOTIDE SEQUENCE [LARGE SCALE GENOMIC DNA]</scope>
    <source>
        <strain evidence="2 3">DSM 5745</strain>
    </source>
</reference>
<dbReference type="RefSeq" id="XP_026600955.1">
    <property type="nucleotide sequence ID" value="XM_026750942.1"/>
</dbReference>
<sequence length="324" mass="35332">MTLPLPTQFINSLLTQLSHLTTPGTAQIRDDELRTQPQTQRHGHPRLTQAPSSVFPTSQLATLKPLMLTLHCIFPNEFLLALDILDRGLVRRVRSHTRAQHDMSAETGDGVASRKEDERAETQTQTQTQIQSKGPAKTVIEDFFFVASASTITSTSRSLFPASQQPGGGYHHQAQRQRQAWQEKGYEVRIKAWNCTCPSFVISAFRDLGPEPSSAPPSSSLSSQTEGADIEDAGSDHNHTTDHISDHASADADTPNTNAYYHAYSFGGTLPLHPESAPPVCKHILACLMAALCHDLGLNGEEEESQVVTICREEVAALCAGWGG</sequence>